<evidence type="ECO:0000259" key="2">
    <source>
        <dbReference type="PROSITE" id="PS51072"/>
    </source>
</evidence>
<feature type="compositionally biased region" description="Basic and acidic residues" evidence="1">
    <location>
        <begin position="74"/>
        <end position="83"/>
    </location>
</feature>
<evidence type="ECO:0000256" key="1">
    <source>
        <dbReference type="SAM" id="MobiDB-lite"/>
    </source>
</evidence>
<proteinExistence type="predicted"/>
<dbReference type="Gene3D" id="1.20.1270.60">
    <property type="entry name" value="Arfaptin homology (AH) domain/BAR domain"/>
    <property type="match status" value="1"/>
</dbReference>
<reference evidence="3" key="1">
    <citation type="submission" date="2020-01" db="EMBL/GenBank/DDBJ databases">
        <title>Genome Sequencing of Three Apophysomyces-Like Fungal Strains Confirms a Novel Fungal Genus in the Mucoromycota with divergent Burkholderia-like Endosymbiotic Bacteria.</title>
        <authorList>
            <person name="Stajich J.E."/>
            <person name="Macias A.M."/>
            <person name="Carter-House D."/>
            <person name="Lovett B."/>
            <person name="Kasson L.R."/>
            <person name="Berry K."/>
            <person name="Grigoriev I."/>
            <person name="Chang Y."/>
            <person name="Spatafora J."/>
            <person name="Kasson M.T."/>
        </authorList>
    </citation>
    <scope>NUCLEOTIDE SEQUENCE</scope>
    <source>
        <strain evidence="3">NRRL A-21654</strain>
    </source>
</reference>
<dbReference type="InterPro" id="IPR027267">
    <property type="entry name" value="AH/BAR_dom_sf"/>
</dbReference>
<dbReference type="PROSITE" id="PS51072">
    <property type="entry name" value="MHD"/>
    <property type="match status" value="1"/>
</dbReference>
<comment type="caution">
    <text evidence="3">The sequence shown here is derived from an EMBL/GenBank/DDBJ whole genome shotgun (WGS) entry which is preliminary data.</text>
</comment>
<feature type="region of interest" description="Disordered" evidence="1">
    <location>
        <begin position="251"/>
        <end position="274"/>
    </location>
</feature>
<protein>
    <recommendedName>
        <fullName evidence="2">MHD domain-containing protein</fullName>
    </recommendedName>
</protein>
<dbReference type="EMBL" id="JABAYA010000029">
    <property type="protein sequence ID" value="KAF7729000.1"/>
    <property type="molecule type" value="Genomic_DNA"/>
</dbReference>
<feature type="compositionally biased region" description="Polar residues" evidence="1">
    <location>
        <begin position="157"/>
        <end position="171"/>
    </location>
</feature>
<feature type="region of interest" description="Disordered" evidence="1">
    <location>
        <begin position="69"/>
        <end position="115"/>
    </location>
</feature>
<feature type="domain" description="MHD" evidence="2">
    <location>
        <begin position="356"/>
        <end position="611"/>
    </location>
</feature>
<evidence type="ECO:0000313" key="4">
    <source>
        <dbReference type="Proteomes" id="UP000605846"/>
    </source>
</evidence>
<dbReference type="OrthoDB" id="27823at2759"/>
<feature type="compositionally biased region" description="Polar residues" evidence="1">
    <location>
        <begin position="303"/>
        <end position="338"/>
    </location>
</feature>
<dbReference type="AlphaFoldDB" id="A0A8H7BWE5"/>
<dbReference type="InterPro" id="IPR018808">
    <property type="entry name" value="Muniscin_C"/>
</dbReference>
<accession>A0A8H7BWE5</accession>
<organism evidence="3 4">
    <name type="scientific">Apophysomyces ossiformis</name>
    <dbReference type="NCBI Taxonomy" id="679940"/>
    <lineage>
        <taxon>Eukaryota</taxon>
        <taxon>Fungi</taxon>
        <taxon>Fungi incertae sedis</taxon>
        <taxon>Mucoromycota</taxon>
        <taxon>Mucoromycotina</taxon>
        <taxon>Mucoromycetes</taxon>
        <taxon>Mucorales</taxon>
        <taxon>Mucorineae</taxon>
        <taxon>Mucoraceae</taxon>
        <taxon>Apophysomyces</taxon>
    </lineage>
</organism>
<dbReference type="Proteomes" id="UP000605846">
    <property type="component" value="Unassembled WGS sequence"/>
</dbReference>
<dbReference type="Pfam" id="PF10291">
    <property type="entry name" value="muHD"/>
    <property type="match status" value="1"/>
</dbReference>
<keyword evidence="4" id="KW-1185">Reference proteome</keyword>
<feature type="region of interest" description="Disordered" evidence="1">
    <location>
        <begin position="303"/>
        <end position="343"/>
    </location>
</feature>
<feature type="compositionally biased region" description="Polar residues" evidence="1">
    <location>
        <begin position="84"/>
        <end position="97"/>
    </location>
</feature>
<evidence type="ECO:0000313" key="3">
    <source>
        <dbReference type="EMBL" id="KAF7729000.1"/>
    </source>
</evidence>
<name>A0A8H7BWE5_9FUNG</name>
<dbReference type="InterPro" id="IPR028565">
    <property type="entry name" value="MHD"/>
</dbReference>
<gene>
    <name evidence="3" type="ORF">EC973_005031</name>
</gene>
<feature type="region of interest" description="Disordered" evidence="1">
    <location>
        <begin position="150"/>
        <end position="171"/>
    </location>
</feature>
<sequence>MGQSYQIADEARWDRLKSLVEKFEQIRVEQMKKCIEVANTAISATTAFDTKREIQDFCYRRGSNLTKSTPLIAESKRSHRDSSLNETSSSIRSTSGRVRSLLRRKPKNDTPQKLTESSFAHIHEEPVAQSEAFQPQVNATSSVPAQMDHENVDLTEPPSNEIIQNRSPLMPTNNVLPNESSTIDSEGYTVPPPDNSVITNAMGNLSDEPQELGHDPYSTQLLKFDIKANAVHNEENNQEAKATLTRMASLLRESSPTVSRRSRGRRDNVRSSTLDSNVSAKLSLWSVPHGGDIVRKGSNMSLRSTSDVASTNPFRQSSFDLSTPTSIHTLSTQGSRSPSLAHESPWQLHPISESSQPQVYANIRETVDMSVDLALRNQVRVSGQIKLIYNGPIPATTPLLIRLKSTDKLETITPNPAYVEPFEDQTDIYALKTEMLENNRGMPVSCFTYQLQLNNEDRSLLPIQLYPSWKCTEEHSLLMIKYQINPSFEPRKGQAMVCVKFDQVPVNSAQSTPQAVWDATKCQLTWTAEALLEQQQQYQQALQTEGVNQKPPRLLAKFVTQKKGGPQPVVLKYYCKDTLASNISVEAVPVFGSSLEVKQVHTLVKSGNLSF</sequence>